<keyword evidence="3" id="KW-1185">Reference proteome</keyword>
<dbReference type="AlphaFoldDB" id="A0A398CIN0"/>
<organism evidence="2 3">
    <name type="scientific">Cohnella faecalis</name>
    <dbReference type="NCBI Taxonomy" id="2315694"/>
    <lineage>
        <taxon>Bacteria</taxon>
        <taxon>Bacillati</taxon>
        <taxon>Bacillota</taxon>
        <taxon>Bacilli</taxon>
        <taxon>Bacillales</taxon>
        <taxon>Paenibacillaceae</taxon>
        <taxon>Cohnella</taxon>
    </lineage>
</organism>
<keyword evidence="1" id="KW-0812">Transmembrane</keyword>
<feature type="transmembrane region" description="Helical" evidence="1">
    <location>
        <begin position="6"/>
        <end position="23"/>
    </location>
</feature>
<reference evidence="2 3" key="1">
    <citation type="submission" date="2018-09" db="EMBL/GenBank/DDBJ databases">
        <title>Cohnella cavernae sp. nov., isolated from a karst cave.</title>
        <authorList>
            <person name="Zhu H."/>
        </authorList>
    </citation>
    <scope>NUCLEOTIDE SEQUENCE [LARGE SCALE GENOMIC DNA]</scope>
    <source>
        <strain evidence="2 3">K2E09-144</strain>
    </source>
</reference>
<dbReference type="OrthoDB" id="2988117at2"/>
<dbReference type="Proteomes" id="UP000266340">
    <property type="component" value="Unassembled WGS sequence"/>
</dbReference>
<gene>
    <name evidence="2" type="ORF">D3H35_26340</name>
</gene>
<evidence type="ECO:0000313" key="2">
    <source>
        <dbReference type="EMBL" id="RIE00718.1"/>
    </source>
</evidence>
<evidence type="ECO:0000256" key="1">
    <source>
        <dbReference type="SAM" id="Phobius"/>
    </source>
</evidence>
<keyword evidence="1" id="KW-0472">Membrane</keyword>
<dbReference type="EMBL" id="QXJM01000048">
    <property type="protein sequence ID" value="RIE00718.1"/>
    <property type="molecule type" value="Genomic_DNA"/>
</dbReference>
<name>A0A398CIN0_9BACL</name>
<sequence length="157" mass="18048">MERFGDWLLMLVAAGFMIGWVLWRLRRWLHDPPGAKLRGLARAGGIEVEDNDAVALLEEHGYEVLSGKHRIPLGVVLDDGPPQPTRLYFDYLASKEDKYYLVKLERARQPTDWTASGLRERLLVYQLLFPDCDGIVVANPNERQVRKVRFQVEDGET</sequence>
<dbReference type="RefSeq" id="WP_119152113.1">
    <property type="nucleotide sequence ID" value="NZ_JBHSOV010000011.1"/>
</dbReference>
<protein>
    <submittedName>
        <fullName evidence="2">Uncharacterized protein</fullName>
    </submittedName>
</protein>
<keyword evidence="1" id="KW-1133">Transmembrane helix</keyword>
<comment type="caution">
    <text evidence="2">The sequence shown here is derived from an EMBL/GenBank/DDBJ whole genome shotgun (WGS) entry which is preliminary data.</text>
</comment>
<accession>A0A398CIN0</accession>
<proteinExistence type="predicted"/>
<evidence type="ECO:0000313" key="3">
    <source>
        <dbReference type="Proteomes" id="UP000266340"/>
    </source>
</evidence>